<accession>A0ABP8B125</accession>
<organism evidence="2 3">
    <name type="scientific">Streptosporangium oxazolinicum</name>
    <dbReference type="NCBI Taxonomy" id="909287"/>
    <lineage>
        <taxon>Bacteria</taxon>
        <taxon>Bacillati</taxon>
        <taxon>Actinomycetota</taxon>
        <taxon>Actinomycetes</taxon>
        <taxon>Streptosporangiales</taxon>
        <taxon>Streptosporangiaceae</taxon>
        <taxon>Streptosporangium</taxon>
    </lineage>
</organism>
<dbReference type="Proteomes" id="UP001501251">
    <property type="component" value="Unassembled WGS sequence"/>
</dbReference>
<feature type="region of interest" description="Disordered" evidence="1">
    <location>
        <begin position="1"/>
        <end position="28"/>
    </location>
</feature>
<sequence>MPVPPGTYDRRALYDPHGPRDPHNLYDPHGLYNPHGLYGPRDRHDRWPTVRVARRRSTVVVASTTPTVFPPEVGCDAHLMLSPLA</sequence>
<evidence type="ECO:0008006" key="4">
    <source>
        <dbReference type="Google" id="ProtNLM"/>
    </source>
</evidence>
<evidence type="ECO:0000313" key="3">
    <source>
        <dbReference type="Proteomes" id="UP001501251"/>
    </source>
</evidence>
<evidence type="ECO:0000256" key="1">
    <source>
        <dbReference type="SAM" id="MobiDB-lite"/>
    </source>
</evidence>
<keyword evidence="3" id="KW-1185">Reference proteome</keyword>
<gene>
    <name evidence="2" type="ORF">GCM10022252_41710</name>
</gene>
<feature type="compositionally biased region" description="Basic and acidic residues" evidence="1">
    <location>
        <begin position="8"/>
        <end position="26"/>
    </location>
</feature>
<dbReference type="EMBL" id="BAABAQ010000007">
    <property type="protein sequence ID" value="GAA4195598.1"/>
    <property type="molecule type" value="Genomic_DNA"/>
</dbReference>
<protein>
    <recommendedName>
        <fullName evidence="4">RHS repeat-associated core domain-containing protein</fullName>
    </recommendedName>
</protein>
<proteinExistence type="predicted"/>
<comment type="caution">
    <text evidence="2">The sequence shown here is derived from an EMBL/GenBank/DDBJ whole genome shotgun (WGS) entry which is preliminary data.</text>
</comment>
<reference evidence="3" key="1">
    <citation type="journal article" date="2019" name="Int. J. Syst. Evol. Microbiol.">
        <title>The Global Catalogue of Microorganisms (GCM) 10K type strain sequencing project: providing services to taxonomists for standard genome sequencing and annotation.</title>
        <authorList>
            <consortium name="The Broad Institute Genomics Platform"/>
            <consortium name="The Broad Institute Genome Sequencing Center for Infectious Disease"/>
            <person name="Wu L."/>
            <person name="Ma J."/>
        </authorList>
    </citation>
    <scope>NUCLEOTIDE SEQUENCE [LARGE SCALE GENOMIC DNA]</scope>
    <source>
        <strain evidence="3">JCM 17388</strain>
    </source>
</reference>
<evidence type="ECO:0000313" key="2">
    <source>
        <dbReference type="EMBL" id="GAA4195598.1"/>
    </source>
</evidence>
<name>A0ABP8B125_9ACTN</name>